<dbReference type="Proteomes" id="UP000588017">
    <property type="component" value="Unassembled WGS sequence"/>
</dbReference>
<dbReference type="Pfam" id="PF07690">
    <property type="entry name" value="MFS_1"/>
    <property type="match status" value="1"/>
</dbReference>
<dbReference type="RefSeq" id="WP_244650133.1">
    <property type="nucleotide sequence ID" value="NZ_BMHX01000005.1"/>
</dbReference>
<dbReference type="PANTHER" id="PTHR43129">
    <property type="entry name" value="FOSMIDOMYCIN RESISTANCE PROTEIN"/>
    <property type="match status" value="1"/>
</dbReference>
<reference evidence="6 7" key="1">
    <citation type="submission" date="2020-08" db="EMBL/GenBank/DDBJ databases">
        <title>Genomic Encyclopedia of Type Strains, Phase IV (KMG-IV): sequencing the most valuable type-strain genomes for metagenomic binning, comparative biology and taxonomic classification.</title>
        <authorList>
            <person name="Goeker M."/>
        </authorList>
    </citation>
    <scope>NUCLEOTIDE SEQUENCE [LARGE SCALE GENOMIC DNA]</scope>
    <source>
        <strain evidence="6 7">DSM 101465</strain>
    </source>
</reference>
<dbReference type="InterPro" id="IPR011701">
    <property type="entry name" value="MFS"/>
</dbReference>
<feature type="transmembrane region" description="Helical" evidence="4">
    <location>
        <begin position="313"/>
        <end position="333"/>
    </location>
</feature>
<feature type="domain" description="Major facilitator superfamily (MFS) profile" evidence="5">
    <location>
        <begin position="20"/>
        <end position="399"/>
    </location>
</feature>
<dbReference type="GO" id="GO:0005886">
    <property type="term" value="C:plasma membrane"/>
    <property type="evidence" value="ECO:0007669"/>
    <property type="project" value="TreeGrafter"/>
</dbReference>
<dbReference type="Gene3D" id="1.20.1250.20">
    <property type="entry name" value="MFS general substrate transporter like domains"/>
    <property type="match status" value="2"/>
</dbReference>
<dbReference type="PANTHER" id="PTHR43129:SF1">
    <property type="entry name" value="FOSMIDOMYCIN RESISTANCE PROTEIN"/>
    <property type="match status" value="1"/>
</dbReference>
<evidence type="ECO:0000256" key="2">
    <source>
        <dbReference type="ARBA" id="ARBA00022989"/>
    </source>
</evidence>
<gene>
    <name evidence="6" type="ORF">HNQ73_002327</name>
</gene>
<feature type="transmembrane region" description="Helical" evidence="4">
    <location>
        <begin position="145"/>
        <end position="167"/>
    </location>
</feature>
<organism evidence="6 7">
    <name type="scientific">Chelatococcus composti</name>
    <dbReference type="NCBI Taxonomy" id="1743235"/>
    <lineage>
        <taxon>Bacteria</taxon>
        <taxon>Pseudomonadati</taxon>
        <taxon>Pseudomonadota</taxon>
        <taxon>Alphaproteobacteria</taxon>
        <taxon>Hyphomicrobiales</taxon>
        <taxon>Chelatococcaceae</taxon>
        <taxon>Chelatococcus</taxon>
    </lineage>
</organism>
<dbReference type="SUPFAM" id="SSF103473">
    <property type="entry name" value="MFS general substrate transporter"/>
    <property type="match status" value="1"/>
</dbReference>
<evidence type="ECO:0000259" key="5">
    <source>
        <dbReference type="PROSITE" id="PS50850"/>
    </source>
</evidence>
<keyword evidence="2 4" id="KW-1133">Transmembrane helix</keyword>
<evidence type="ECO:0000313" key="7">
    <source>
        <dbReference type="Proteomes" id="UP000588017"/>
    </source>
</evidence>
<dbReference type="AlphaFoldDB" id="A0A841K9A4"/>
<feature type="transmembrane region" description="Helical" evidence="4">
    <location>
        <begin position="288"/>
        <end position="307"/>
    </location>
</feature>
<feature type="transmembrane region" description="Helical" evidence="4">
    <location>
        <begin position="94"/>
        <end position="124"/>
    </location>
</feature>
<name>A0A841K9A4_9HYPH</name>
<keyword evidence="3 4" id="KW-0472">Membrane</keyword>
<evidence type="ECO:0000313" key="6">
    <source>
        <dbReference type="EMBL" id="MBB6168690.1"/>
    </source>
</evidence>
<feature type="transmembrane region" description="Helical" evidence="4">
    <location>
        <begin position="17"/>
        <end position="41"/>
    </location>
</feature>
<keyword evidence="1 4" id="KW-0812">Transmembrane</keyword>
<dbReference type="EMBL" id="JACHEH010000005">
    <property type="protein sequence ID" value="MBB6168690.1"/>
    <property type="molecule type" value="Genomic_DNA"/>
</dbReference>
<keyword evidence="7" id="KW-1185">Reference proteome</keyword>
<feature type="transmembrane region" description="Helical" evidence="4">
    <location>
        <begin position="261"/>
        <end position="281"/>
    </location>
</feature>
<dbReference type="InterPro" id="IPR020846">
    <property type="entry name" value="MFS_dom"/>
</dbReference>
<comment type="caution">
    <text evidence="6">The sequence shown here is derived from an EMBL/GenBank/DDBJ whole genome shotgun (WGS) entry which is preliminary data.</text>
</comment>
<feature type="transmembrane region" description="Helical" evidence="4">
    <location>
        <begin position="374"/>
        <end position="396"/>
    </location>
</feature>
<feature type="transmembrane region" description="Helical" evidence="4">
    <location>
        <begin position="173"/>
        <end position="198"/>
    </location>
</feature>
<dbReference type="InterPro" id="IPR036259">
    <property type="entry name" value="MFS_trans_sf"/>
</dbReference>
<dbReference type="CDD" id="cd17478">
    <property type="entry name" value="MFS_FsR"/>
    <property type="match status" value="1"/>
</dbReference>
<evidence type="ECO:0000256" key="1">
    <source>
        <dbReference type="ARBA" id="ARBA00022692"/>
    </source>
</evidence>
<feature type="transmembrane region" description="Helical" evidence="4">
    <location>
        <begin position="53"/>
        <end position="74"/>
    </location>
</feature>
<evidence type="ECO:0000256" key="3">
    <source>
        <dbReference type="ARBA" id="ARBA00023136"/>
    </source>
</evidence>
<protein>
    <submittedName>
        <fullName evidence="6">FSR family fosmidomycin resistance protein-like MFS transporter</fullName>
    </submittedName>
</protein>
<proteinExistence type="predicted"/>
<dbReference type="GO" id="GO:0022857">
    <property type="term" value="F:transmembrane transporter activity"/>
    <property type="evidence" value="ECO:0007669"/>
    <property type="project" value="InterPro"/>
</dbReference>
<dbReference type="PROSITE" id="PS50850">
    <property type="entry name" value="MFS"/>
    <property type="match status" value="1"/>
</dbReference>
<evidence type="ECO:0000256" key="4">
    <source>
        <dbReference type="SAM" id="Phobius"/>
    </source>
</evidence>
<feature type="transmembrane region" description="Helical" evidence="4">
    <location>
        <begin position="345"/>
        <end position="368"/>
    </location>
</feature>
<accession>A0A841K9A4</accession>
<sequence length="402" mass="42637">MTDTPAATARSQAETTAFLVIAAVSLCHLINDVMQSLLAAIYPMLKRDYGLDFWQVGLLTMTFQGTASLLQPMIGLYTDKKPMPYSLPVGMGSTFLGLMVLAFASDYLLLVCGAALIGIGSAVFHPEASRVARLASGGRYGLAQSLFQVGGNFGSSLGPLLAAFIVVPRGQASVAWFSVIAFVGMAILWQVGGWYARYQARAKQRPKTTRPVTIARHKVVLALAILAILTFSKNVYTASISSFYTFYVIDRFGVSVQMSQVMLFVYLGSAALGTIIGGPIGDRIGAKAVIWISILGVLPFTLALPYASLEWTIVLSAIIGLVLASAFPAIVVLAQELVPGRVGMVAGIFFGLAFGTAAVAAALLGIVADAKGIGFVYWLCSFMPMLGLLTVFLPNLRRAPVA</sequence>
<feature type="transmembrane region" description="Helical" evidence="4">
    <location>
        <begin position="219"/>
        <end position="249"/>
    </location>
</feature>